<dbReference type="RefSeq" id="WP_149111422.1">
    <property type="nucleotide sequence ID" value="NZ_CP042425.1"/>
</dbReference>
<evidence type="ECO:0000313" key="3">
    <source>
        <dbReference type="EMBL" id="QEL16735.1"/>
    </source>
</evidence>
<reference evidence="4" key="1">
    <citation type="submission" date="2019-08" db="EMBL/GenBank/DDBJ databases">
        <title>Limnoglobus roseus gen. nov., sp. nov., a novel freshwater planctomycete with a giant genome from the family Gemmataceae.</title>
        <authorList>
            <person name="Kulichevskaya I.S."/>
            <person name="Naumoff D.G."/>
            <person name="Miroshnikov K."/>
            <person name="Ivanova A."/>
            <person name="Philippov D.A."/>
            <person name="Hakobyan A."/>
            <person name="Rijpstra I.C."/>
            <person name="Sinninghe Damste J.S."/>
            <person name="Liesack W."/>
            <person name="Dedysh S.N."/>
        </authorList>
    </citation>
    <scope>NUCLEOTIDE SEQUENCE [LARGE SCALE GENOMIC DNA]</scope>
    <source>
        <strain evidence="4">PX52</strain>
    </source>
</reference>
<evidence type="ECO:0008006" key="5">
    <source>
        <dbReference type="Google" id="ProtNLM"/>
    </source>
</evidence>
<keyword evidence="1" id="KW-1133">Transmembrane helix</keyword>
<gene>
    <name evidence="3" type="ORF">PX52LOC_03701</name>
</gene>
<protein>
    <recommendedName>
        <fullName evidence="5">PEP-CTERM sorting domain-containing protein</fullName>
    </recommendedName>
</protein>
<name>A0A5C1ADL8_9BACT</name>
<keyword evidence="4" id="KW-1185">Reference proteome</keyword>
<proteinExistence type="predicted"/>
<feature type="signal peptide" evidence="2">
    <location>
        <begin position="1"/>
        <end position="20"/>
    </location>
</feature>
<keyword evidence="1" id="KW-0812">Transmembrane</keyword>
<keyword evidence="1" id="KW-0472">Membrane</keyword>
<sequence>MRHIYALGLVLLAAASPARAEFVTYVWDDDRTGSTFYGYFTVDTARLQDGSGPGRLLTADAVVASEFHYSRASFGTPVTFGIDGVSAGGISIDPSTKAVLGDGQLFFGPSEVVTIGVGGSPYQVLSGRVQFDRNYNVSVPLAGGGESAFVTDTARPTEYLMSIGHWDVNGVHVPAAVPAPAGIVLGLVAVGCGWMLHRRKVT</sequence>
<evidence type="ECO:0000313" key="4">
    <source>
        <dbReference type="Proteomes" id="UP000324974"/>
    </source>
</evidence>
<dbReference type="EMBL" id="CP042425">
    <property type="protein sequence ID" value="QEL16735.1"/>
    <property type="molecule type" value="Genomic_DNA"/>
</dbReference>
<organism evidence="3 4">
    <name type="scientific">Limnoglobus roseus</name>
    <dbReference type="NCBI Taxonomy" id="2598579"/>
    <lineage>
        <taxon>Bacteria</taxon>
        <taxon>Pseudomonadati</taxon>
        <taxon>Planctomycetota</taxon>
        <taxon>Planctomycetia</taxon>
        <taxon>Gemmatales</taxon>
        <taxon>Gemmataceae</taxon>
        <taxon>Limnoglobus</taxon>
    </lineage>
</organism>
<accession>A0A5C1ADL8</accession>
<dbReference type="AlphaFoldDB" id="A0A5C1ADL8"/>
<keyword evidence="2" id="KW-0732">Signal</keyword>
<feature type="chain" id="PRO_5022951897" description="PEP-CTERM sorting domain-containing protein" evidence="2">
    <location>
        <begin position="21"/>
        <end position="202"/>
    </location>
</feature>
<feature type="transmembrane region" description="Helical" evidence="1">
    <location>
        <begin position="175"/>
        <end position="196"/>
    </location>
</feature>
<evidence type="ECO:0000256" key="2">
    <source>
        <dbReference type="SAM" id="SignalP"/>
    </source>
</evidence>
<evidence type="ECO:0000256" key="1">
    <source>
        <dbReference type="SAM" id="Phobius"/>
    </source>
</evidence>
<dbReference type="KEGG" id="lrs:PX52LOC_03701"/>
<dbReference type="Proteomes" id="UP000324974">
    <property type="component" value="Chromosome"/>
</dbReference>